<dbReference type="RefSeq" id="WP_284249163.1">
    <property type="nucleotide sequence ID" value="NZ_BSUM01000001.1"/>
</dbReference>
<dbReference type="EMBL" id="BSUM01000001">
    <property type="protein sequence ID" value="GMA30528.1"/>
    <property type="molecule type" value="Genomic_DNA"/>
</dbReference>
<feature type="compositionally biased region" description="Low complexity" evidence="1">
    <location>
        <begin position="315"/>
        <end position="325"/>
    </location>
</feature>
<dbReference type="Gene3D" id="3.40.50.1820">
    <property type="entry name" value="alpha/beta hydrolase"/>
    <property type="match status" value="1"/>
</dbReference>
<dbReference type="AlphaFoldDB" id="A0AA37UH42"/>
<evidence type="ECO:0000259" key="2">
    <source>
        <dbReference type="Pfam" id="PF12697"/>
    </source>
</evidence>
<evidence type="ECO:0000313" key="4">
    <source>
        <dbReference type="Proteomes" id="UP001157161"/>
    </source>
</evidence>
<feature type="region of interest" description="Disordered" evidence="1">
    <location>
        <begin position="306"/>
        <end position="325"/>
    </location>
</feature>
<comment type="caution">
    <text evidence="3">The sequence shown here is derived from an EMBL/GenBank/DDBJ whole genome shotgun (WGS) entry which is preliminary data.</text>
</comment>
<sequence length="325" mass="34826">MPRLDRAKLAPNGLDIRIQRRRVRGEFLRVWRMRVDDADQRPPSGGAVPRPTFVLLHGLGVSSSYFEPLAAALAREGTVHLLDLPGFDGVPHGGHPLGIDGFAEVVAAWVRSEGLTDPVLVGHSMGAQVVVETLVRHPDLATRAVLIGPPVNASERSPMRQVLRLAQSSLHESFGTRRAAIAGYLRCGPHWVLRVLPALLNYPIEEKVRSLRARTLVLRGTWDHVAPQDWTTSLAAACPRGAHAVIEGASHAVVYEHFAEVGVLVLAHARGDAVDGARLDGRGPAAEPDGLAVGTVEDARQVAQEVADEVDDAAADAPASDPAHR</sequence>
<dbReference type="InterPro" id="IPR029058">
    <property type="entry name" value="AB_hydrolase_fold"/>
</dbReference>
<evidence type="ECO:0000313" key="3">
    <source>
        <dbReference type="EMBL" id="GMA30528.1"/>
    </source>
</evidence>
<protein>
    <recommendedName>
        <fullName evidence="2">AB hydrolase-1 domain-containing protein</fullName>
    </recommendedName>
</protein>
<dbReference type="PANTHER" id="PTHR43798">
    <property type="entry name" value="MONOACYLGLYCEROL LIPASE"/>
    <property type="match status" value="1"/>
</dbReference>
<dbReference type="InterPro" id="IPR000073">
    <property type="entry name" value="AB_hydrolase_1"/>
</dbReference>
<gene>
    <name evidence="3" type="ORF">GCM10025875_05200</name>
</gene>
<dbReference type="Pfam" id="PF12697">
    <property type="entry name" value="Abhydrolase_6"/>
    <property type="match status" value="1"/>
</dbReference>
<evidence type="ECO:0000256" key="1">
    <source>
        <dbReference type="SAM" id="MobiDB-lite"/>
    </source>
</evidence>
<dbReference type="InterPro" id="IPR050266">
    <property type="entry name" value="AB_hydrolase_sf"/>
</dbReference>
<feature type="domain" description="AB hydrolase-1" evidence="2">
    <location>
        <begin position="53"/>
        <end position="260"/>
    </location>
</feature>
<dbReference type="SUPFAM" id="SSF53474">
    <property type="entry name" value="alpha/beta-Hydrolases"/>
    <property type="match status" value="1"/>
</dbReference>
<keyword evidence="4" id="KW-1185">Reference proteome</keyword>
<dbReference type="PANTHER" id="PTHR43798:SF33">
    <property type="entry name" value="HYDROLASE, PUTATIVE (AFU_ORTHOLOGUE AFUA_2G14860)-RELATED"/>
    <property type="match status" value="1"/>
</dbReference>
<dbReference type="GO" id="GO:0016020">
    <property type="term" value="C:membrane"/>
    <property type="evidence" value="ECO:0007669"/>
    <property type="project" value="TreeGrafter"/>
</dbReference>
<reference evidence="3" key="2">
    <citation type="submission" date="2023-02" db="EMBL/GenBank/DDBJ databases">
        <authorList>
            <person name="Sun Q."/>
            <person name="Mori K."/>
        </authorList>
    </citation>
    <scope>NUCLEOTIDE SEQUENCE</scope>
    <source>
        <strain evidence="3">NBRC 112290</strain>
    </source>
</reference>
<proteinExistence type="predicted"/>
<dbReference type="GO" id="GO:0003824">
    <property type="term" value="F:catalytic activity"/>
    <property type="evidence" value="ECO:0007669"/>
    <property type="project" value="UniProtKB-ARBA"/>
</dbReference>
<reference evidence="3" key="1">
    <citation type="journal article" date="2014" name="Int. J. Syst. Evol. Microbiol.">
        <title>Complete genome sequence of Corynebacterium casei LMG S-19264T (=DSM 44701T), isolated from a smear-ripened cheese.</title>
        <authorList>
            <consortium name="US DOE Joint Genome Institute (JGI-PGF)"/>
            <person name="Walter F."/>
            <person name="Albersmeier A."/>
            <person name="Kalinowski J."/>
            <person name="Ruckert C."/>
        </authorList>
    </citation>
    <scope>NUCLEOTIDE SEQUENCE</scope>
    <source>
        <strain evidence="3">NBRC 112290</strain>
    </source>
</reference>
<name>A0AA37UH42_9MICO</name>
<dbReference type="Proteomes" id="UP001157161">
    <property type="component" value="Unassembled WGS sequence"/>
</dbReference>
<organism evidence="3 4">
    <name type="scientific">Litorihabitans aurantiacus</name>
    <dbReference type="NCBI Taxonomy" id="1930061"/>
    <lineage>
        <taxon>Bacteria</taxon>
        <taxon>Bacillati</taxon>
        <taxon>Actinomycetota</taxon>
        <taxon>Actinomycetes</taxon>
        <taxon>Micrococcales</taxon>
        <taxon>Beutenbergiaceae</taxon>
        <taxon>Litorihabitans</taxon>
    </lineage>
</organism>
<accession>A0AA37UH42</accession>